<dbReference type="EMBL" id="CM046393">
    <property type="protein sequence ID" value="KAI8551925.1"/>
    <property type="molecule type" value="Genomic_DNA"/>
</dbReference>
<evidence type="ECO:0000313" key="1">
    <source>
        <dbReference type="EMBL" id="KAI8551925.1"/>
    </source>
</evidence>
<protein>
    <submittedName>
        <fullName evidence="1">Uncharacterized protein</fullName>
    </submittedName>
</protein>
<proteinExistence type="predicted"/>
<dbReference type="Proteomes" id="UP001062846">
    <property type="component" value="Chromosome 6"/>
</dbReference>
<reference evidence="1" key="1">
    <citation type="submission" date="2022-02" db="EMBL/GenBank/DDBJ databases">
        <title>Plant Genome Project.</title>
        <authorList>
            <person name="Zhang R.-G."/>
        </authorList>
    </citation>
    <scope>NUCLEOTIDE SEQUENCE</scope>
    <source>
        <strain evidence="1">AT1</strain>
    </source>
</reference>
<comment type="caution">
    <text evidence="1">The sequence shown here is derived from an EMBL/GenBank/DDBJ whole genome shotgun (WGS) entry which is preliminary data.</text>
</comment>
<organism evidence="1 2">
    <name type="scientific">Rhododendron molle</name>
    <name type="common">Chinese azalea</name>
    <name type="synonym">Azalea mollis</name>
    <dbReference type="NCBI Taxonomy" id="49168"/>
    <lineage>
        <taxon>Eukaryota</taxon>
        <taxon>Viridiplantae</taxon>
        <taxon>Streptophyta</taxon>
        <taxon>Embryophyta</taxon>
        <taxon>Tracheophyta</taxon>
        <taxon>Spermatophyta</taxon>
        <taxon>Magnoliopsida</taxon>
        <taxon>eudicotyledons</taxon>
        <taxon>Gunneridae</taxon>
        <taxon>Pentapetalae</taxon>
        <taxon>asterids</taxon>
        <taxon>Ericales</taxon>
        <taxon>Ericaceae</taxon>
        <taxon>Ericoideae</taxon>
        <taxon>Rhodoreae</taxon>
        <taxon>Rhododendron</taxon>
    </lineage>
</organism>
<accession>A0ACC0NFE3</accession>
<keyword evidence="2" id="KW-1185">Reference proteome</keyword>
<gene>
    <name evidence="1" type="ORF">RHMOL_Rhmol06G0225100</name>
</gene>
<name>A0ACC0NFE3_RHOML</name>
<evidence type="ECO:0000313" key="2">
    <source>
        <dbReference type="Proteomes" id="UP001062846"/>
    </source>
</evidence>
<sequence>MRSFGYKRSSIAAREEDIDGLQRSVVARLPAPKNMDSLREAFYGEGVLDIQIRDMGGNLVLLTFSSILDMNSMLEGGCQS</sequence>